<comment type="caution">
    <text evidence="5">The sequence shown here is derived from an EMBL/GenBank/DDBJ whole genome shotgun (WGS) entry which is preliminary data.</text>
</comment>
<dbReference type="PRINTS" id="PR00080">
    <property type="entry name" value="SDRFAMILY"/>
</dbReference>
<evidence type="ECO:0000256" key="1">
    <source>
        <dbReference type="ARBA" id="ARBA00006484"/>
    </source>
</evidence>
<dbReference type="PANTHER" id="PTHR45024:SF2">
    <property type="entry name" value="SCP2 DOMAIN-CONTAINING PROTEIN"/>
    <property type="match status" value="1"/>
</dbReference>
<dbReference type="SUPFAM" id="SSF51735">
    <property type="entry name" value="NAD(P)-binding Rossmann-fold domains"/>
    <property type="match status" value="1"/>
</dbReference>
<name>A0A2A5WWF6_9GAMM</name>
<proteinExistence type="inferred from homology"/>
<evidence type="ECO:0000259" key="4">
    <source>
        <dbReference type="SMART" id="SM00822"/>
    </source>
</evidence>
<dbReference type="PROSITE" id="PS00061">
    <property type="entry name" value="ADH_SHORT"/>
    <property type="match status" value="1"/>
</dbReference>
<protein>
    <submittedName>
        <fullName evidence="5">3-oxoacyl-ACP reductase</fullName>
    </submittedName>
</protein>
<evidence type="ECO:0000256" key="2">
    <source>
        <dbReference type="ARBA" id="ARBA00023002"/>
    </source>
</evidence>
<organism evidence="5 6">
    <name type="scientific">OM182 bacterium MED-G24</name>
    <dbReference type="NCBI Taxonomy" id="1986255"/>
    <lineage>
        <taxon>Bacteria</taxon>
        <taxon>Pseudomonadati</taxon>
        <taxon>Pseudomonadota</taxon>
        <taxon>Gammaproteobacteria</taxon>
        <taxon>OMG group</taxon>
        <taxon>OM182 clade</taxon>
    </lineage>
</organism>
<dbReference type="InterPro" id="IPR036291">
    <property type="entry name" value="NAD(P)-bd_dom_sf"/>
</dbReference>
<evidence type="ECO:0000256" key="3">
    <source>
        <dbReference type="RuleBase" id="RU000363"/>
    </source>
</evidence>
<comment type="similarity">
    <text evidence="1 3">Belongs to the short-chain dehydrogenases/reductases (SDR) family.</text>
</comment>
<reference evidence="5 6" key="1">
    <citation type="submission" date="2017-08" db="EMBL/GenBank/DDBJ databases">
        <title>Fine stratification of microbial communities through a metagenomic profile of the photic zone.</title>
        <authorList>
            <person name="Haro-Moreno J.M."/>
            <person name="Lopez-Perez M."/>
            <person name="De La Torre J."/>
            <person name="Picazo A."/>
            <person name="Camacho A."/>
            <person name="Rodriguez-Valera F."/>
        </authorList>
    </citation>
    <scope>NUCLEOTIDE SEQUENCE [LARGE SCALE GENOMIC DNA]</scope>
    <source>
        <strain evidence="5">MED-G24</strain>
    </source>
</reference>
<dbReference type="EMBL" id="NTKD01000010">
    <property type="protein sequence ID" value="PDH40618.1"/>
    <property type="molecule type" value="Genomic_DNA"/>
</dbReference>
<evidence type="ECO:0000313" key="5">
    <source>
        <dbReference type="EMBL" id="PDH40618.1"/>
    </source>
</evidence>
<dbReference type="PRINTS" id="PR00081">
    <property type="entry name" value="GDHRDH"/>
</dbReference>
<feature type="domain" description="Ketoreductase" evidence="4">
    <location>
        <begin position="7"/>
        <end position="194"/>
    </location>
</feature>
<dbReference type="PANTHER" id="PTHR45024">
    <property type="entry name" value="DEHYDROGENASES, SHORT CHAIN"/>
    <property type="match status" value="1"/>
</dbReference>
<evidence type="ECO:0000313" key="6">
    <source>
        <dbReference type="Proteomes" id="UP000219327"/>
    </source>
</evidence>
<dbReference type="SMART" id="SM00822">
    <property type="entry name" value="PKS_KR"/>
    <property type="match status" value="1"/>
</dbReference>
<dbReference type="Gene3D" id="3.40.50.720">
    <property type="entry name" value="NAD(P)-binding Rossmann-like Domain"/>
    <property type="match status" value="1"/>
</dbReference>
<keyword evidence="2" id="KW-0560">Oxidoreductase</keyword>
<dbReference type="Pfam" id="PF00106">
    <property type="entry name" value="adh_short"/>
    <property type="match status" value="1"/>
</dbReference>
<dbReference type="AlphaFoldDB" id="A0A2A5WWF6"/>
<dbReference type="GO" id="GO:0016491">
    <property type="term" value="F:oxidoreductase activity"/>
    <property type="evidence" value="ECO:0007669"/>
    <property type="project" value="UniProtKB-KW"/>
</dbReference>
<dbReference type="InterPro" id="IPR020904">
    <property type="entry name" value="Sc_DH/Rdtase_CS"/>
</dbReference>
<accession>A0A2A5WWF6</accession>
<gene>
    <name evidence="5" type="ORF">CNE99_03245</name>
</gene>
<sequence length="300" mass="31855">MSEFKDKVVVVTGAGGGLGKSHALEFARRGAKVVVNDLGGSGDGHGASDMADVVVEEIRAAGGVAIANKASVSDKAGAKSIIDDAVAEFGTVDVLVNNAGILRDKSFKKMPLEDWDIVMDVHLNGTAYVTHAVWPIMYDKNYGRIIMTSSTSGIYGNFGQANYGAAKMGMLGLINVLSKEGASKNIRVNGLSPNAATRLIATIPGRQDLDPDNPAPEAHPRLVTPAVLFMASGDAPNGTVIQAGGGRFSVCAVFNNDDVDLGLDVTLEDLQAHREQLLDMSEAQEGWNMIRRYREQQQQQ</sequence>
<dbReference type="InterPro" id="IPR051687">
    <property type="entry name" value="Peroxisomal_Beta-Oxidation"/>
</dbReference>
<dbReference type="InterPro" id="IPR002347">
    <property type="entry name" value="SDR_fam"/>
</dbReference>
<dbReference type="InterPro" id="IPR057326">
    <property type="entry name" value="KR_dom"/>
</dbReference>
<dbReference type="Proteomes" id="UP000219327">
    <property type="component" value="Unassembled WGS sequence"/>
</dbReference>